<keyword evidence="7 9" id="KW-0472">Membrane</keyword>
<name>A0ABW0NQM6_9MICO</name>
<evidence type="ECO:0000256" key="2">
    <source>
        <dbReference type="ARBA" id="ARBA00006156"/>
    </source>
</evidence>
<sequence length="90" mass="9462">MNPSSIIDIGVQALWTAAELAAPILITALVVGFSVSVFQSITQIQETSLSFVPKAVAVSIALVICGQWMIAVIVNFTNNLVAQIPTLVGH</sequence>
<dbReference type="EMBL" id="JBHSMG010000002">
    <property type="protein sequence ID" value="MFC5502345.1"/>
    <property type="molecule type" value="Genomic_DNA"/>
</dbReference>
<accession>A0ABW0NQM6</accession>
<comment type="caution">
    <text evidence="10">The sequence shown here is derived from an EMBL/GenBank/DDBJ whole genome shotgun (WGS) entry which is preliminary data.</text>
</comment>
<evidence type="ECO:0000256" key="8">
    <source>
        <dbReference type="ARBA" id="ARBA00023143"/>
    </source>
</evidence>
<keyword evidence="6 9" id="KW-1133">Transmembrane helix</keyword>
<proteinExistence type="inferred from homology"/>
<evidence type="ECO:0000256" key="6">
    <source>
        <dbReference type="ARBA" id="ARBA00022989"/>
    </source>
</evidence>
<evidence type="ECO:0000313" key="10">
    <source>
        <dbReference type="EMBL" id="MFC5502345.1"/>
    </source>
</evidence>
<comment type="subcellular location">
    <subcellularLocation>
        <location evidence="1 9">Cell membrane</location>
        <topology evidence="1">Multi-pass membrane protein</topology>
    </subcellularLocation>
    <subcellularLocation>
        <location evidence="9">Bacterial flagellum basal body</location>
    </subcellularLocation>
</comment>
<keyword evidence="8 9" id="KW-0975">Bacterial flagellum</keyword>
<organism evidence="10 11">
    <name type="scientific">Lysinimonas soli</name>
    <dbReference type="NCBI Taxonomy" id="1074233"/>
    <lineage>
        <taxon>Bacteria</taxon>
        <taxon>Bacillati</taxon>
        <taxon>Actinomycetota</taxon>
        <taxon>Actinomycetes</taxon>
        <taxon>Micrococcales</taxon>
        <taxon>Microbacteriaceae</taxon>
        <taxon>Lysinimonas</taxon>
    </lineage>
</organism>
<feature type="transmembrane region" description="Helical" evidence="9">
    <location>
        <begin position="51"/>
        <end position="74"/>
    </location>
</feature>
<dbReference type="Proteomes" id="UP001596039">
    <property type="component" value="Unassembled WGS sequence"/>
</dbReference>
<comment type="similarity">
    <text evidence="2 9">Belongs to the FliQ/MopD/SpaQ family.</text>
</comment>
<evidence type="ECO:0000256" key="1">
    <source>
        <dbReference type="ARBA" id="ARBA00004651"/>
    </source>
</evidence>
<dbReference type="PRINTS" id="PR00952">
    <property type="entry name" value="TYPE3IMQPROT"/>
</dbReference>
<dbReference type="InterPro" id="IPR006305">
    <property type="entry name" value="FliQ"/>
</dbReference>
<evidence type="ECO:0000256" key="3">
    <source>
        <dbReference type="ARBA" id="ARBA00021718"/>
    </source>
</evidence>
<reference evidence="11" key="1">
    <citation type="journal article" date="2019" name="Int. J. Syst. Evol. Microbiol.">
        <title>The Global Catalogue of Microorganisms (GCM) 10K type strain sequencing project: providing services to taxonomists for standard genome sequencing and annotation.</title>
        <authorList>
            <consortium name="The Broad Institute Genomics Platform"/>
            <consortium name="The Broad Institute Genome Sequencing Center for Infectious Disease"/>
            <person name="Wu L."/>
            <person name="Ma J."/>
        </authorList>
    </citation>
    <scope>NUCLEOTIDE SEQUENCE [LARGE SCALE GENOMIC DNA]</scope>
    <source>
        <strain evidence="11">CGMCC 4.6997</strain>
    </source>
</reference>
<keyword evidence="10" id="KW-0966">Cell projection</keyword>
<keyword evidence="10" id="KW-0282">Flagellum</keyword>
<evidence type="ECO:0000256" key="9">
    <source>
        <dbReference type="RuleBase" id="RU364090"/>
    </source>
</evidence>
<dbReference type="PANTHER" id="PTHR34040">
    <property type="entry name" value="FLAGELLAR BIOSYNTHETIC PROTEIN FLIQ"/>
    <property type="match status" value="1"/>
</dbReference>
<feature type="transmembrane region" description="Helical" evidence="9">
    <location>
        <begin position="20"/>
        <end position="39"/>
    </location>
</feature>
<dbReference type="Pfam" id="PF01313">
    <property type="entry name" value="Bac_export_3"/>
    <property type="match status" value="1"/>
</dbReference>
<evidence type="ECO:0000256" key="4">
    <source>
        <dbReference type="ARBA" id="ARBA00022475"/>
    </source>
</evidence>
<keyword evidence="4 9" id="KW-1003">Cell membrane</keyword>
<protein>
    <recommendedName>
        <fullName evidence="3 9">Flagellar biosynthetic protein FliQ</fullName>
    </recommendedName>
</protein>
<dbReference type="RefSeq" id="WP_386740042.1">
    <property type="nucleotide sequence ID" value="NZ_JBHSMG010000002.1"/>
</dbReference>
<keyword evidence="11" id="KW-1185">Reference proteome</keyword>
<dbReference type="InterPro" id="IPR002191">
    <property type="entry name" value="Bac_export_3"/>
</dbReference>
<evidence type="ECO:0000256" key="5">
    <source>
        <dbReference type="ARBA" id="ARBA00022692"/>
    </source>
</evidence>
<gene>
    <name evidence="9 10" type="primary">fliQ</name>
    <name evidence="10" type="ORF">ACFPJ4_08855</name>
</gene>
<comment type="function">
    <text evidence="9">Role in flagellar biosynthesis.</text>
</comment>
<keyword evidence="10" id="KW-0969">Cilium</keyword>
<dbReference type="NCBIfam" id="TIGR01402">
    <property type="entry name" value="fliQ"/>
    <property type="match status" value="1"/>
</dbReference>
<keyword evidence="5 9" id="KW-0812">Transmembrane</keyword>
<evidence type="ECO:0000313" key="11">
    <source>
        <dbReference type="Proteomes" id="UP001596039"/>
    </source>
</evidence>
<evidence type="ECO:0000256" key="7">
    <source>
        <dbReference type="ARBA" id="ARBA00023136"/>
    </source>
</evidence>
<dbReference type="PANTHER" id="PTHR34040:SF2">
    <property type="entry name" value="FLAGELLAR BIOSYNTHETIC PROTEIN FLIQ"/>
    <property type="match status" value="1"/>
</dbReference>
<dbReference type="PIRSF" id="PIRSF004669">
    <property type="entry name" value="FliQ"/>
    <property type="match status" value="1"/>
</dbReference>